<accession>A0A383WGA4</accession>
<feature type="region of interest" description="Disordered" evidence="1">
    <location>
        <begin position="467"/>
        <end position="487"/>
    </location>
</feature>
<dbReference type="InterPro" id="IPR010788">
    <property type="entry name" value="VDE_dom"/>
</dbReference>
<dbReference type="EMBL" id="FNXT01001248">
    <property type="protein sequence ID" value="SZX76099.1"/>
    <property type="molecule type" value="Genomic_DNA"/>
</dbReference>
<dbReference type="InterPro" id="IPR044682">
    <property type="entry name" value="VDE"/>
</dbReference>
<feature type="region of interest" description="Disordered" evidence="1">
    <location>
        <begin position="155"/>
        <end position="219"/>
    </location>
</feature>
<feature type="region of interest" description="Disordered" evidence="1">
    <location>
        <begin position="1"/>
        <end position="41"/>
    </location>
</feature>
<protein>
    <recommendedName>
        <fullName evidence="2">VDE lipocalin domain-containing protein</fullName>
    </recommendedName>
</protein>
<feature type="compositionally biased region" description="Basic residues" evidence="1">
    <location>
        <begin position="163"/>
        <end position="176"/>
    </location>
</feature>
<feature type="compositionally biased region" description="Low complexity" evidence="1">
    <location>
        <begin position="470"/>
        <end position="486"/>
    </location>
</feature>
<dbReference type="Proteomes" id="UP000256970">
    <property type="component" value="Unassembled WGS sequence"/>
</dbReference>
<evidence type="ECO:0000259" key="2">
    <source>
        <dbReference type="Pfam" id="PF07137"/>
    </source>
</evidence>
<evidence type="ECO:0000313" key="4">
    <source>
        <dbReference type="Proteomes" id="UP000256970"/>
    </source>
</evidence>
<dbReference type="GO" id="GO:0046422">
    <property type="term" value="F:violaxanthin de-epoxidase activity"/>
    <property type="evidence" value="ECO:0007669"/>
    <property type="project" value="InterPro"/>
</dbReference>
<dbReference type="AlphaFoldDB" id="A0A383WGA4"/>
<dbReference type="STRING" id="3088.A0A383WGA4"/>
<feature type="compositionally biased region" description="Polar residues" evidence="1">
    <location>
        <begin position="180"/>
        <end position="201"/>
    </location>
</feature>
<dbReference type="InterPro" id="IPR012674">
    <property type="entry name" value="Calycin"/>
</dbReference>
<dbReference type="PANTHER" id="PTHR33970">
    <property type="entry name" value="VIOLAXANTHIN DE-EPOXIDASE, CHLOROPLASTIC-RELATED"/>
    <property type="match status" value="1"/>
</dbReference>
<name>A0A383WGA4_TETOB</name>
<keyword evidence="4" id="KW-1185">Reference proteome</keyword>
<organism evidence="3 4">
    <name type="scientific">Tetradesmus obliquus</name>
    <name type="common">Green alga</name>
    <name type="synonym">Acutodesmus obliquus</name>
    <dbReference type="NCBI Taxonomy" id="3088"/>
    <lineage>
        <taxon>Eukaryota</taxon>
        <taxon>Viridiplantae</taxon>
        <taxon>Chlorophyta</taxon>
        <taxon>core chlorophytes</taxon>
        <taxon>Chlorophyceae</taxon>
        <taxon>CS clade</taxon>
        <taxon>Sphaeropleales</taxon>
        <taxon>Scenedesmaceae</taxon>
        <taxon>Tetradesmus</taxon>
    </lineage>
</organism>
<reference evidence="3 4" key="1">
    <citation type="submission" date="2016-10" db="EMBL/GenBank/DDBJ databases">
        <authorList>
            <person name="Cai Z."/>
        </authorList>
    </citation>
    <scope>NUCLEOTIDE SEQUENCE [LARGE SCALE GENOMIC DNA]</scope>
</reference>
<feature type="region of interest" description="Disordered" evidence="1">
    <location>
        <begin position="97"/>
        <end position="130"/>
    </location>
</feature>
<proteinExistence type="predicted"/>
<dbReference type="Gene3D" id="2.40.128.20">
    <property type="match status" value="1"/>
</dbReference>
<feature type="domain" description="VDE lipocalin" evidence="2">
    <location>
        <begin position="609"/>
        <end position="869"/>
    </location>
</feature>
<sequence>MHSTGIGSGITRRVRQAPSPCRRATDAAAPSVVPTVSHPRQPDSAPRLLIIEPISQINKQKAYRSRRSALVTITDSIELSLAGDTALQPPAIVPVVNPGPTSHQIELSDASGSEPEREERTQRGSGSAGAVHLADTAAAAAAAAAAAVAATAASATETSQQRTAKHLQQRRRRKQQRQQPANHSATAQLLASAADVTSTSTQQQHPQQQRQKVRTVPSTSKRLAAAVTTLLVVLLAVGAGNTARTVLMQRVAPQLGGGGSGSSSSSVPELAFASAAATAADATAAGAVTQSKFAGSGSSMGRLRGTTSSVLGAAFRAASSRHSPSNTPAAAVTAAAAGSSSSSGAAGTWHSRSGGVTRRLQAAVGVIKSMHAGGNSDGSSSTAPGDAVAAATAAAAAGLTPGDSNVATPTGPLIKMYAVVDEALVSPYKGATWGEVTRHMAQRLQWNNPRFSLEVISQQQLQQDPAARDSLAAALSGSSSSSSSAGSTGGPIFVGIGISDPDLVQFLGQATGKLRTALFWDSAGKMQSSSRVDAYAPASAGPFAQFLAEKVGFSAEARATRVLKTIDSLWGRHTSDDLLFIWLVLLNEYVTPVPEVANTTKGTDLPSLLCMIKNCGQKIVDCVGDTRCKAGLDCLEGCAFNDQVCQYRCIVSYETPKFEQFALCILQLHNCRGLDAQMPTMPNPAPMASWRGQPLTHEAAESLFIGWKQQGPQMPQGDTATKPWSWLVAAGKNPAYDFFPCQHQLYSYGKGKGQMWYEPVFKAITLDGQQVWRRRRYRVRRGKEPGTFYYSVLDNGVTSNEYWRIMDCSEDLEFCLFYYSGAAAAAGLSYSGAVLATKDGTWPQQYTDRIHEALHRAGIEPWELSTVDNSACVGAPL</sequence>
<evidence type="ECO:0000313" key="3">
    <source>
        <dbReference type="EMBL" id="SZX76099.1"/>
    </source>
</evidence>
<gene>
    <name evidence="3" type="ORF">BQ4739_LOCUS16461</name>
</gene>
<dbReference type="Pfam" id="PF07137">
    <property type="entry name" value="VDE"/>
    <property type="match status" value="1"/>
</dbReference>
<dbReference type="GO" id="GO:0010028">
    <property type="term" value="P:xanthophyll cycle"/>
    <property type="evidence" value="ECO:0007669"/>
    <property type="project" value="InterPro"/>
</dbReference>
<dbReference type="PANTHER" id="PTHR33970:SF2">
    <property type="entry name" value="OS01G0716400 PROTEIN"/>
    <property type="match status" value="1"/>
</dbReference>
<evidence type="ECO:0000256" key="1">
    <source>
        <dbReference type="SAM" id="MobiDB-lite"/>
    </source>
</evidence>